<dbReference type="Proteomes" id="UP000006729">
    <property type="component" value="Chromosome 12"/>
</dbReference>
<organism evidence="1 2">
    <name type="scientific">Populus trichocarpa</name>
    <name type="common">Western balsam poplar</name>
    <name type="synonym">Populus balsamifera subsp. trichocarpa</name>
    <dbReference type="NCBI Taxonomy" id="3694"/>
    <lineage>
        <taxon>Eukaryota</taxon>
        <taxon>Viridiplantae</taxon>
        <taxon>Streptophyta</taxon>
        <taxon>Embryophyta</taxon>
        <taxon>Tracheophyta</taxon>
        <taxon>Spermatophyta</taxon>
        <taxon>Magnoliopsida</taxon>
        <taxon>eudicotyledons</taxon>
        <taxon>Gunneridae</taxon>
        <taxon>Pentapetalae</taxon>
        <taxon>rosids</taxon>
        <taxon>fabids</taxon>
        <taxon>Malpighiales</taxon>
        <taxon>Salicaceae</taxon>
        <taxon>Saliceae</taxon>
        <taxon>Populus</taxon>
    </lineage>
</organism>
<accession>A0ACC0S4Z7</accession>
<protein>
    <submittedName>
        <fullName evidence="1">Uncharacterized protein</fullName>
    </submittedName>
</protein>
<evidence type="ECO:0000313" key="1">
    <source>
        <dbReference type="EMBL" id="KAI9384454.1"/>
    </source>
</evidence>
<evidence type="ECO:0000313" key="2">
    <source>
        <dbReference type="Proteomes" id="UP000006729"/>
    </source>
</evidence>
<name>A0ACC0S4Z7_POPTR</name>
<comment type="caution">
    <text evidence="1">The sequence shown here is derived from an EMBL/GenBank/DDBJ whole genome shotgun (WGS) entry which is preliminary data.</text>
</comment>
<sequence>MGVFLLPVYLCEELRRMMNSYWWGTNQEHGRGIIWQGWDRLCRKKDIGGLGFINLLCFNMALLGMLGSKLVVKPHSLVSRIIKARYFPRGDFLHATPGHDPSYVWRSILSSQEVLRKGTIWRIGTGQKVSVCSEAWLKNDCNSFSNHSVLWSLYNCLLTLGQDNAKVLDLFKSVIITTCRLQKFSVLFNLSEFAD</sequence>
<keyword evidence="2" id="KW-1185">Reference proteome</keyword>
<reference evidence="1 2" key="1">
    <citation type="journal article" date="2006" name="Science">
        <title>The genome of black cottonwood, Populus trichocarpa (Torr. &amp; Gray).</title>
        <authorList>
            <person name="Tuskan G.A."/>
            <person name="Difazio S."/>
            <person name="Jansson S."/>
            <person name="Bohlmann J."/>
            <person name="Grigoriev I."/>
            <person name="Hellsten U."/>
            <person name="Putnam N."/>
            <person name="Ralph S."/>
            <person name="Rombauts S."/>
            <person name="Salamov A."/>
            <person name="Schein J."/>
            <person name="Sterck L."/>
            <person name="Aerts A."/>
            <person name="Bhalerao R.R."/>
            <person name="Bhalerao R.P."/>
            <person name="Blaudez D."/>
            <person name="Boerjan W."/>
            <person name="Brun A."/>
            <person name="Brunner A."/>
            <person name="Busov V."/>
            <person name="Campbell M."/>
            <person name="Carlson J."/>
            <person name="Chalot M."/>
            <person name="Chapman J."/>
            <person name="Chen G.L."/>
            <person name="Cooper D."/>
            <person name="Coutinho P.M."/>
            <person name="Couturier J."/>
            <person name="Covert S."/>
            <person name="Cronk Q."/>
            <person name="Cunningham R."/>
            <person name="Davis J."/>
            <person name="Degroeve S."/>
            <person name="Dejardin A."/>
            <person name="Depamphilis C."/>
            <person name="Detter J."/>
            <person name="Dirks B."/>
            <person name="Dubchak I."/>
            <person name="Duplessis S."/>
            <person name="Ehlting J."/>
            <person name="Ellis B."/>
            <person name="Gendler K."/>
            <person name="Goodstein D."/>
            <person name="Gribskov M."/>
            <person name="Grimwood J."/>
            <person name="Groover A."/>
            <person name="Gunter L."/>
            <person name="Hamberger B."/>
            <person name="Heinze B."/>
            <person name="Helariutta Y."/>
            <person name="Henrissat B."/>
            <person name="Holligan D."/>
            <person name="Holt R."/>
            <person name="Huang W."/>
            <person name="Islam-Faridi N."/>
            <person name="Jones S."/>
            <person name="Jones-Rhoades M."/>
            <person name="Jorgensen R."/>
            <person name="Joshi C."/>
            <person name="Kangasjarvi J."/>
            <person name="Karlsson J."/>
            <person name="Kelleher C."/>
            <person name="Kirkpatrick R."/>
            <person name="Kirst M."/>
            <person name="Kohler A."/>
            <person name="Kalluri U."/>
            <person name="Larimer F."/>
            <person name="Leebens-Mack J."/>
            <person name="Leple J.C."/>
            <person name="Locascio P."/>
            <person name="Lou Y."/>
            <person name="Lucas S."/>
            <person name="Martin F."/>
            <person name="Montanini B."/>
            <person name="Napoli C."/>
            <person name="Nelson D.R."/>
            <person name="Nelson C."/>
            <person name="Nieminen K."/>
            <person name="Nilsson O."/>
            <person name="Pereda V."/>
            <person name="Peter G."/>
            <person name="Philippe R."/>
            <person name="Pilate G."/>
            <person name="Poliakov A."/>
            <person name="Razumovskaya J."/>
            <person name="Richardson P."/>
            <person name="Rinaldi C."/>
            <person name="Ritland K."/>
            <person name="Rouze P."/>
            <person name="Ryaboy D."/>
            <person name="Schmutz J."/>
            <person name="Schrader J."/>
            <person name="Segerman B."/>
            <person name="Shin H."/>
            <person name="Siddiqui A."/>
            <person name="Sterky F."/>
            <person name="Terry A."/>
            <person name="Tsai C.J."/>
            <person name="Uberbacher E."/>
            <person name="Unneberg P."/>
            <person name="Vahala J."/>
            <person name="Wall K."/>
            <person name="Wessler S."/>
            <person name="Yang G."/>
            <person name="Yin T."/>
            <person name="Douglas C."/>
            <person name="Marra M."/>
            <person name="Sandberg G."/>
            <person name="Van de Peer Y."/>
            <person name="Rokhsar D."/>
        </authorList>
    </citation>
    <scope>NUCLEOTIDE SEQUENCE [LARGE SCALE GENOMIC DNA]</scope>
    <source>
        <strain evidence="2">cv. Nisqually</strain>
    </source>
</reference>
<dbReference type="EMBL" id="CM009301">
    <property type="protein sequence ID" value="KAI9384454.1"/>
    <property type="molecule type" value="Genomic_DNA"/>
</dbReference>
<gene>
    <name evidence="1" type="ORF">POPTR_012G064850v4</name>
</gene>
<proteinExistence type="predicted"/>